<sequence>MEVDDKPVVLNNEVLISGMNGLGAEIAKNLILSGVKLVTLHDEGLVERWDMSSNFLYSETDVGKNRALASVQKLQELNSAVTISTLTEKLSKEQLSNYQAVVFTDIGFEAAIEFDEYCHNHEPAICFIKTEVRGLFGSMFCDFGPEFVVEEEPHAGRIESISNNNPAVIRCIDHNLLEFREGDSVVFREVHGMIELNNECPRRITEASSHYFVVDMDTKNYGVYVKGGIVEQARTPQVLKFKPLRQALNDPGGYHVTDALKSDRASLLHLAFQALDKFVREFGCFPAAGSEGDAKKLISYSKDINGNAGDRRLEEIDEQLLLHFSFGCKAVLNPMAAMFGGIAAQEVVKALSGKFYPVQQFFYFDSVESLPAEPLDPNDLKPVNGRYDAQISVFGSKLQKKLEESKVFMVGSGALGCEILKNFSMMGVACSNQGKVTITDDDEETDFSTLFSSSGLEIGQVKSKVAASACLLMNPRFQIEALQNRLFLDTNKFDYKFWRNLDVVFSATKNLDARIYMDNNCVFFNKPLLLSGTLGAQSSTEIFIPEVTENYGSSMKDYDNSSFLHNVDYCLGWDRPEIVDFHMMMETEPFSAYSYPRNVDHCLTWAATEFEILFKRLPNEVNKCVSNFSEYINAVKAAKGGDGTQAKRNLQKVLECLEPNSWKDIHSCISWARQRFDYYFVDHVKMLTSLFPENAKTHLGANFWKKPHFPKPTDFSVKDPYHLHCIRVLATLRANTYNIAVPKWFTDPGKLAQAVNFCLLKFSDPVRELQQSLSEHDDMWDIEDLIKKLKSVKLSPGFRMNPIHFNKDDDDTNYHMDLIVCLANLRARNYNILQVELLRAKRKVKAAIASSKAITAGLMCLELYKVIDGSHKLMDYRNTFVDLVQPKFCLTPPIPAKVYRHGIYSWTVWSSPVLQIPKLETLGQFVLRINNLYVVKVLRVVLFGVPGCLYDSNNQSSTDRPLLELVEDVVYIPLSSIRLAIICKGVNGNSIFFPSVIIFSDEK</sequence>
<organism evidence="6 7">
    <name type="scientific">Papaver nudicaule</name>
    <name type="common">Iceland poppy</name>
    <dbReference type="NCBI Taxonomy" id="74823"/>
    <lineage>
        <taxon>Eukaryota</taxon>
        <taxon>Viridiplantae</taxon>
        <taxon>Streptophyta</taxon>
        <taxon>Embryophyta</taxon>
        <taxon>Tracheophyta</taxon>
        <taxon>Spermatophyta</taxon>
        <taxon>Magnoliopsida</taxon>
        <taxon>Ranunculales</taxon>
        <taxon>Papaveraceae</taxon>
        <taxon>Papaveroideae</taxon>
        <taxon>Papaver</taxon>
    </lineage>
</organism>
<dbReference type="PROSITE" id="PS00536">
    <property type="entry name" value="UBIQUITIN_ACTIVAT_1"/>
    <property type="match status" value="1"/>
</dbReference>
<dbReference type="InterPro" id="IPR042449">
    <property type="entry name" value="Ub-E1_IAD_1"/>
</dbReference>
<comment type="caution">
    <text evidence="6">The sequence shown here is derived from an EMBL/GenBank/DDBJ whole genome shotgun (WGS) entry which is preliminary data.</text>
</comment>
<gene>
    <name evidence="6" type="ORF">MKW94_029249</name>
</gene>
<dbReference type="InterPro" id="IPR045886">
    <property type="entry name" value="ThiF/MoeB/HesA"/>
</dbReference>
<evidence type="ECO:0000313" key="6">
    <source>
        <dbReference type="EMBL" id="MCL7029247.1"/>
    </source>
</evidence>
<dbReference type="SMART" id="SM00985">
    <property type="entry name" value="UBA_e1_C"/>
    <property type="match status" value="1"/>
</dbReference>
<dbReference type="InterPro" id="IPR042302">
    <property type="entry name" value="E1_FCCH_sf"/>
</dbReference>
<dbReference type="Gene3D" id="1.10.10.2660">
    <property type="entry name" value="Ubiquitin-activating enzyme E1, SCCH domain"/>
    <property type="match status" value="1"/>
</dbReference>
<dbReference type="Gene3D" id="3.50.50.80">
    <property type="entry name" value="Ubiquitin-activating enzyme E1, inactive adenylation domain, subdomain 1"/>
    <property type="match status" value="1"/>
</dbReference>
<comment type="pathway">
    <text evidence="2">Protein modification; protein ubiquitination.</text>
</comment>
<dbReference type="Pfam" id="PF10585">
    <property type="entry name" value="UBA_E1_SCCH"/>
    <property type="match status" value="1"/>
</dbReference>
<comment type="function">
    <text evidence="1">Activates ubiquitin by first adenylating its C-terminal glycine residue with ATP, and thereafter linking this residue to the side chain of a cysteine residue in E1, yielding a ubiquitin-E1 thioester and free AMP.</text>
</comment>
<keyword evidence="4" id="KW-0436">Ligase</keyword>
<evidence type="ECO:0000256" key="2">
    <source>
        <dbReference type="ARBA" id="ARBA00004906"/>
    </source>
</evidence>
<accession>A0AA41S347</accession>
<dbReference type="InterPro" id="IPR000594">
    <property type="entry name" value="ThiF_NAD_FAD-bd"/>
</dbReference>
<dbReference type="FunFam" id="2.40.30.180:FF:000002">
    <property type="entry name" value="Ubiquitin-activating enzyme E1 2"/>
    <property type="match status" value="1"/>
</dbReference>
<dbReference type="GO" id="GO:0004839">
    <property type="term" value="F:ubiquitin activating enzyme activity"/>
    <property type="evidence" value="ECO:0007669"/>
    <property type="project" value="UniProtKB-EC"/>
</dbReference>
<dbReference type="PRINTS" id="PR01849">
    <property type="entry name" value="UBIQUITINACT"/>
</dbReference>
<feature type="domain" description="Ubiquitin-activating enzyme E1 C-terminal" evidence="5">
    <location>
        <begin position="876"/>
        <end position="996"/>
    </location>
</feature>
<protein>
    <recommendedName>
        <fullName evidence="5">Ubiquitin-activating enzyme E1 C-terminal domain-containing protein</fullName>
    </recommendedName>
</protein>
<comment type="similarity">
    <text evidence="3">Belongs to the ubiquitin-activating E1 family.</text>
</comment>
<dbReference type="Pfam" id="PF00899">
    <property type="entry name" value="ThiF"/>
    <property type="match status" value="2"/>
</dbReference>
<dbReference type="AlphaFoldDB" id="A0AA41S347"/>
<dbReference type="Gene3D" id="3.40.50.720">
    <property type="entry name" value="NAD(P)-binding Rossmann-like Domain"/>
    <property type="match status" value="1"/>
</dbReference>
<dbReference type="PANTHER" id="PTHR10953">
    <property type="entry name" value="UBIQUITIN-ACTIVATING ENZYME E1"/>
    <property type="match status" value="1"/>
</dbReference>
<keyword evidence="7" id="KW-1185">Reference proteome</keyword>
<dbReference type="Gene3D" id="2.40.30.180">
    <property type="entry name" value="Ubiquitin-activating enzyme E1, FCCH domain"/>
    <property type="match status" value="1"/>
</dbReference>
<dbReference type="GO" id="GO:0019948">
    <property type="term" value="F:SUMO activating enzyme activity"/>
    <property type="evidence" value="ECO:0007669"/>
    <property type="project" value="TreeGrafter"/>
</dbReference>
<dbReference type="Proteomes" id="UP001177140">
    <property type="component" value="Unassembled WGS sequence"/>
</dbReference>
<reference evidence="6" key="1">
    <citation type="submission" date="2022-03" db="EMBL/GenBank/DDBJ databases">
        <title>A functionally conserved STORR gene fusion in Papaver species that diverged 16.8 million years ago.</title>
        <authorList>
            <person name="Catania T."/>
        </authorList>
    </citation>
    <scope>NUCLEOTIDE SEQUENCE</scope>
    <source>
        <strain evidence="6">S-191538</strain>
    </source>
</reference>
<proteinExistence type="inferred from homology"/>
<evidence type="ECO:0000256" key="1">
    <source>
        <dbReference type="ARBA" id="ARBA00002457"/>
    </source>
</evidence>
<dbReference type="SUPFAM" id="SSF69572">
    <property type="entry name" value="Activating enzymes of the ubiquitin-like proteins"/>
    <property type="match status" value="2"/>
</dbReference>
<dbReference type="GO" id="GO:0031510">
    <property type="term" value="C:SUMO activating enzyme complex"/>
    <property type="evidence" value="ECO:0007669"/>
    <property type="project" value="TreeGrafter"/>
</dbReference>
<dbReference type="InterPro" id="IPR035985">
    <property type="entry name" value="Ubiquitin-activating_enz"/>
</dbReference>
<evidence type="ECO:0000313" key="7">
    <source>
        <dbReference type="Proteomes" id="UP001177140"/>
    </source>
</evidence>
<dbReference type="GO" id="GO:0016925">
    <property type="term" value="P:protein sumoylation"/>
    <property type="evidence" value="ECO:0007669"/>
    <property type="project" value="TreeGrafter"/>
</dbReference>
<dbReference type="Gene3D" id="3.40.50.12550">
    <property type="entry name" value="Ubiquitin-activating enzyme E1, inactive adenylation domain, subdomain 2"/>
    <property type="match status" value="1"/>
</dbReference>
<dbReference type="GO" id="GO:0005737">
    <property type="term" value="C:cytoplasm"/>
    <property type="evidence" value="ECO:0007669"/>
    <property type="project" value="TreeGrafter"/>
</dbReference>
<dbReference type="InterPro" id="IPR042063">
    <property type="entry name" value="Ubi_acti_E1_SCCH"/>
</dbReference>
<dbReference type="InterPro" id="IPR000011">
    <property type="entry name" value="UBQ/SUMO-activ_enz_E1-like"/>
</dbReference>
<dbReference type="PANTHER" id="PTHR10953:SF4">
    <property type="entry name" value="UBIQUITIN-ACTIVATING ENZYME E1 C-TERMINAL DOMAIN-CONTAINING PROTEIN"/>
    <property type="match status" value="1"/>
</dbReference>
<dbReference type="InterPro" id="IPR019572">
    <property type="entry name" value="UBA_E1_SCCH"/>
</dbReference>
<name>A0AA41S347_PAPNU</name>
<dbReference type="InterPro" id="IPR018074">
    <property type="entry name" value="UBQ-activ_enz_E1_CS"/>
</dbReference>
<dbReference type="EMBL" id="JAJJMA010088284">
    <property type="protein sequence ID" value="MCL7029247.1"/>
    <property type="molecule type" value="Genomic_DNA"/>
</dbReference>
<evidence type="ECO:0000256" key="4">
    <source>
        <dbReference type="ARBA" id="ARBA00022598"/>
    </source>
</evidence>
<evidence type="ECO:0000259" key="5">
    <source>
        <dbReference type="SMART" id="SM00985"/>
    </source>
</evidence>
<evidence type="ECO:0000256" key="3">
    <source>
        <dbReference type="ARBA" id="ARBA00005673"/>
    </source>
</evidence>
<dbReference type="InterPro" id="IPR018965">
    <property type="entry name" value="Ub-activating_enz_E1_C"/>
</dbReference>